<dbReference type="InterPro" id="IPR045152">
    <property type="entry name" value="EDC4-like"/>
</dbReference>
<evidence type="ECO:0000313" key="8">
    <source>
        <dbReference type="EMBL" id="EFJ00933.1"/>
    </source>
</evidence>
<reference evidence="8 9" key="1">
    <citation type="journal article" date="2010" name="Nat. Biotechnol.">
        <title>Genome sequence of the model mushroom Schizophyllum commune.</title>
        <authorList>
            <person name="Ohm R.A."/>
            <person name="de Jong J.F."/>
            <person name="Lugones L.G."/>
            <person name="Aerts A."/>
            <person name="Kothe E."/>
            <person name="Stajich J.E."/>
            <person name="de Vries R.P."/>
            <person name="Record E."/>
            <person name="Levasseur A."/>
            <person name="Baker S.E."/>
            <person name="Bartholomew K.A."/>
            <person name="Coutinho P.M."/>
            <person name="Erdmann S."/>
            <person name="Fowler T.J."/>
            <person name="Gathman A.C."/>
            <person name="Lombard V."/>
            <person name="Henrissat B."/>
            <person name="Knabe N."/>
            <person name="Kuees U."/>
            <person name="Lilly W.W."/>
            <person name="Lindquist E."/>
            <person name="Lucas S."/>
            <person name="Magnuson J.K."/>
            <person name="Piumi F."/>
            <person name="Raudaskoski M."/>
            <person name="Salamov A."/>
            <person name="Schmutz J."/>
            <person name="Schwarze F.W.M.R."/>
            <person name="vanKuyk P.A."/>
            <person name="Horton J.S."/>
            <person name="Grigoriev I.V."/>
            <person name="Woesten H.A.B."/>
        </authorList>
    </citation>
    <scope>NUCLEOTIDE SEQUENCE [LARGE SCALE GENOMIC DNA]</scope>
    <source>
        <strain evidence="9">H4-8 / FGSC 9210</strain>
    </source>
</reference>
<keyword evidence="9" id="KW-1185">Reference proteome</keyword>
<feature type="compositionally biased region" description="Polar residues" evidence="7">
    <location>
        <begin position="426"/>
        <end position="437"/>
    </location>
</feature>
<dbReference type="InterPro" id="IPR044938">
    <property type="entry name" value="EDC4_C_sf"/>
</dbReference>
<dbReference type="OMA" id="VWELPEV"/>
<comment type="subcellular location">
    <subcellularLocation>
        <location evidence="1">Cytoplasm</location>
        <location evidence="1">P-body</location>
    </subcellularLocation>
</comment>
<name>D8PVW0_SCHCM</name>
<gene>
    <name evidence="8" type="ORF">SCHCODRAFT_65575</name>
</gene>
<dbReference type="HOGENOM" id="CLU_005468_0_0_1"/>
<dbReference type="EMBL" id="GL377303">
    <property type="protein sequence ID" value="EFJ00933.1"/>
    <property type="molecule type" value="Genomic_DNA"/>
</dbReference>
<dbReference type="GO" id="GO:0000932">
    <property type="term" value="C:P-body"/>
    <property type="evidence" value="ECO:0007669"/>
    <property type="project" value="UniProtKB-SubCell"/>
</dbReference>
<feature type="compositionally biased region" description="Polar residues" evidence="7">
    <location>
        <begin position="98"/>
        <end position="122"/>
    </location>
</feature>
<feature type="compositionally biased region" description="Basic and acidic residues" evidence="7">
    <location>
        <begin position="888"/>
        <end position="903"/>
    </location>
</feature>
<dbReference type="GO" id="GO:0031087">
    <property type="term" value="P:deadenylation-independent decapping of nuclear-transcribed mRNA"/>
    <property type="evidence" value="ECO:0007669"/>
    <property type="project" value="InterPro"/>
</dbReference>
<dbReference type="OrthoDB" id="21128at2759"/>
<organism evidence="9">
    <name type="scientific">Schizophyllum commune (strain H4-8 / FGSC 9210)</name>
    <name type="common">Split gill fungus</name>
    <dbReference type="NCBI Taxonomy" id="578458"/>
    <lineage>
        <taxon>Eukaryota</taxon>
        <taxon>Fungi</taxon>
        <taxon>Dikarya</taxon>
        <taxon>Basidiomycota</taxon>
        <taxon>Agaricomycotina</taxon>
        <taxon>Agaricomycetes</taxon>
        <taxon>Agaricomycetidae</taxon>
        <taxon>Agaricales</taxon>
        <taxon>Schizophyllaceae</taxon>
        <taxon>Schizophyllum</taxon>
    </lineage>
</organism>
<evidence type="ECO:0000313" key="9">
    <source>
        <dbReference type="Proteomes" id="UP000007431"/>
    </source>
</evidence>
<dbReference type="Proteomes" id="UP000007431">
    <property type="component" value="Unassembled WGS sequence"/>
</dbReference>
<dbReference type="Gene3D" id="1.10.220.100">
    <property type="entry name" value="conserved c-terminal region of ge- 1"/>
    <property type="match status" value="1"/>
</dbReference>
<keyword evidence="6" id="KW-0175">Coiled coil</keyword>
<keyword evidence="3" id="KW-0963">Cytoplasm</keyword>
<dbReference type="GeneID" id="9587561"/>
<dbReference type="VEuPathDB" id="FungiDB:SCHCODRAFT_02607269"/>
<feature type="coiled-coil region" evidence="6">
    <location>
        <begin position="1081"/>
        <end position="1108"/>
    </location>
</feature>
<feature type="compositionally biased region" description="Polar residues" evidence="7">
    <location>
        <begin position="134"/>
        <end position="158"/>
    </location>
</feature>
<dbReference type="eggNOG" id="ENOG502SEUR">
    <property type="taxonomic scope" value="Eukaryota"/>
</dbReference>
<feature type="compositionally biased region" description="Pro residues" evidence="7">
    <location>
        <begin position="182"/>
        <end position="194"/>
    </location>
</feature>
<dbReference type="InterPro" id="IPR015943">
    <property type="entry name" value="WD40/YVTN_repeat-like_dom_sf"/>
</dbReference>
<feature type="compositionally biased region" description="Polar residues" evidence="7">
    <location>
        <begin position="849"/>
        <end position="860"/>
    </location>
</feature>
<dbReference type="PANTHER" id="PTHR15598:SF5">
    <property type="entry name" value="ENHANCER OF MRNA-DECAPPING PROTEIN 4"/>
    <property type="match status" value="1"/>
</dbReference>
<dbReference type="InParanoid" id="D8PVW0"/>
<feature type="compositionally biased region" description="Pro residues" evidence="7">
    <location>
        <begin position="1177"/>
        <end position="1191"/>
    </location>
</feature>
<keyword evidence="5" id="KW-0677">Repeat</keyword>
<evidence type="ECO:0000256" key="4">
    <source>
        <dbReference type="ARBA" id="ARBA00022574"/>
    </source>
</evidence>
<evidence type="ECO:0000256" key="3">
    <source>
        <dbReference type="ARBA" id="ARBA00022490"/>
    </source>
</evidence>
<keyword evidence="4" id="KW-0853">WD repeat</keyword>
<feature type="compositionally biased region" description="Polar residues" evidence="7">
    <location>
        <begin position="49"/>
        <end position="78"/>
    </location>
</feature>
<sequence length="1365" mass="148899">MESIHGNPPQRDLFSRGSSPPQQAPVPFAAHPNASSSQLDSLLQNLTSPTSEQPPSTNFPNPSSASFATPSTLPQPFTGSGPGTPVMSMDAHRDSPASHHSGSMTTAERQSALLSLLNQPMSGVNVHRTGGSTGSLPQQVSTPPESSQRSGASPTHNEAQGKILLEQLMAGPASRSIYPESQPAPPMSGPPSAPSPTYGNGPSPQQWEQSMQPQDYRSNQDMDYHAQYDPQPSFVAPPQQVSPPLPPQTQQAAAQPLPPSPPKSMFDFVSPFDALQSATGSIRKKPVPTSSVPSSGNEDSSWTAISDPKRRSVENLLENLTLNSPPQPPPATFESFGSMPPQPDYGGTDPLDLAMGNRYGPPPPLPQNLQPPPQPKPVPQRVDSPRASPPKNQAQRVSQAIPASQRRDKEGSPGPRGSVRGKKNKNQASPSSQSQNIVIDVSQSLEEIQTTRDLVKSTAIALVKQDAVFLPGTTIGATHWVAYAMTRGRVRVISRSSGDRTLLQLPPLFPQTTSVTDMAVYGNRLAGVTSDGGFVVWELPEMITDDVPGRLILCVAPSPMSDALHSVKWHPKEPDVLAVASERTVFLIDFSVLPDLTGKVLPITDLNHYAQGFNPQSPVVAFDFDTIHYGIATISDDSTLTIWNINDRVPYTNHPVRGEGVPSSLLFVDGAIVVGRKNGTIFQLLNLTTKAILSTIKFVNGDNEDREMFGHASYDTRIQTLWIANCRRDSFFGFKINFEPRDEATSGYFEQVVEFPGPKPTIHFVILTADSDPTGDEAHAACIAAKVPPGELALVAFSVHSTGVDQVLIRKEWYDTAFATVLAKLPQSAPPPQFQQQINEPKQRPFLSGPQNSNVRTRTPPSEEVDADVAREEPRQEGGRKGRGKNVNFKDKDENAPEKEKRGKSANANNTDSGSETALSQILTKEIRKTEDNLHQRISRLIGKEMDKQHARLEESRAHDQAEEITRQEKILKLISQELSRNTTRVVEIAVKNEVQNSVLPALENMTRTEVKAALNERVGRGLVDFMSQSLPAEIEKMILRPDMAQHFSNMLSSALVPAIERHVKESMSKSVIPAYQQHNAALHQELLRELRAELHGVKSEMSAWQNEAFRNQESIKQLEHTVRALSEQIKFSNAGTPTSQPGSHGPSQVTHSLSQPAPQNRPNLPPVPNYHYGSAPYPPQAQAPPPPPPQMQNWYTGGIVAPQASHPLVPPPPIAQERIVPPPAMKSEQWDEIYLSTLHTQDLNKLRDLLARSDADVVMPPNGPVLVSQAVILTLIHRLAAALGETSPTDDAFKSSLWWLQRAVAILRPEDKLISDFIPRVVPNVQQSLNTTKQRLSILPGGGTYEGARAISEVQEALRRKVVA</sequence>
<dbReference type="SUPFAM" id="SSF50978">
    <property type="entry name" value="WD40 repeat-like"/>
    <property type="match status" value="1"/>
</dbReference>
<feature type="compositionally biased region" description="Polar residues" evidence="7">
    <location>
        <begin position="390"/>
        <end position="402"/>
    </location>
</feature>
<feature type="region of interest" description="Disordered" evidence="7">
    <location>
        <begin position="1133"/>
        <end position="1197"/>
    </location>
</feature>
<comment type="similarity">
    <text evidence="2">Belongs to the WD repeat EDC4 family.</text>
</comment>
<feature type="compositionally biased region" description="Polar residues" evidence="7">
    <location>
        <begin position="906"/>
        <end position="918"/>
    </location>
</feature>
<dbReference type="KEGG" id="scm:SCHCO_02607269"/>
<dbReference type="STRING" id="578458.D8PVW0"/>
<feature type="region of interest" description="Disordered" evidence="7">
    <location>
        <begin position="1"/>
        <end position="437"/>
    </location>
</feature>
<dbReference type="RefSeq" id="XP_003035835.1">
    <property type="nucleotide sequence ID" value="XM_003035789.1"/>
</dbReference>
<feature type="compositionally biased region" description="Basic and acidic residues" evidence="7">
    <location>
        <begin position="868"/>
        <end position="880"/>
    </location>
</feature>
<feature type="region of interest" description="Disordered" evidence="7">
    <location>
        <begin position="842"/>
        <end position="918"/>
    </location>
</feature>
<protein>
    <recommendedName>
        <fullName evidence="10">Enhancer of mRNA-decapping protein 4 WD40 repeat region domain-containing protein</fullName>
    </recommendedName>
</protein>
<evidence type="ECO:0000256" key="2">
    <source>
        <dbReference type="ARBA" id="ARBA00009639"/>
    </source>
</evidence>
<evidence type="ECO:0000256" key="6">
    <source>
        <dbReference type="SAM" id="Coils"/>
    </source>
</evidence>
<dbReference type="Gene3D" id="2.130.10.10">
    <property type="entry name" value="YVTN repeat-like/Quinoprotein amine dehydrogenase"/>
    <property type="match status" value="1"/>
</dbReference>
<feature type="compositionally biased region" description="Polar residues" evidence="7">
    <location>
        <begin position="1133"/>
        <end position="1163"/>
    </location>
</feature>
<feature type="compositionally biased region" description="Polar residues" evidence="7">
    <location>
        <begin position="197"/>
        <end position="217"/>
    </location>
</feature>
<evidence type="ECO:0000256" key="1">
    <source>
        <dbReference type="ARBA" id="ARBA00004201"/>
    </source>
</evidence>
<feature type="compositionally biased region" description="Pro residues" evidence="7">
    <location>
        <begin position="360"/>
        <end position="378"/>
    </location>
</feature>
<proteinExistence type="inferred from homology"/>
<evidence type="ECO:0000256" key="5">
    <source>
        <dbReference type="ARBA" id="ARBA00022737"/>
    </source>
</evidence>
<feature type="compositionally biased region" description="Low complexity" evidence="7">
    <location>
        <begin position="35"/>
        <end position="48"/>
    </location>
</feature>
<evidence type="ECO:0000256" key="7">
    <source>
        <dbReference type="SAM" id="MobiDB-lite"/>
    </source>
</evidence>
<evidence type="ECO:0008006" key="10">
    <source>
        <dbReference type="Google" id="ProtNLM"/>
    </source>
</evidence>
<accession>D8PVW0</accession>
<dbReference type="InterPro" id="IPR036322">
    <property type="entry name" value="WD40_repeat_dom_sf"/>
</dbReference>
<dbReference type="PANTHER" id="PTHR15598">
    <property type="entry name" value="ENHANCER OF MRNA-DECAPPING PROTEIN 4"/>
    <property type="match status" value="1"/>
</dbReference>